<dbReference type="RefSeq" id="WP_109360627.1">
    <property type="nucleotide sequence ID" value="NZ_QFRJ01000017.1"/>
</dbReference>
<dbReference type="Gene3D" id="3.40.50.300">
    <property type="entry name" value="P-loop containing nucleotide triphosphate hydrolases"/>
    <property type="match status" value="2"/>
</dbReference>
<evidence type="ECO:0000256" key="6">
    <source>
        <dbReference type="PROSITE-ProRule" id="PRU00552"/>
    </source>
</evidence>
<evidence type="ECO:0000259" key="10">
    <source>
        <dbReference type="PROSITE" id="PS51195"/>
    </source>
</evidence>
<feature type="domain" description="DEAD-box RNA helicase Q" evidence="10">
    <location>
        <begin position="1"/>
        <end position="29"/>
    </location>
</feature>
<dbReference type="PROSITE" id="PS51192">
    <property type="entry name" value="HELICASE_ATP_BIND_1"/>
    <property type="match status" value="1"/>
</dbReference>
<dbReference type="GO" id="GO:0005829">
    <property type="term" value="C:cytosol"/>
    <property type="evidence" value="ECO:0007669"/>
    <property type="project" value="TreeGrafter"/>
</dbReference>
<proteinExistence type="inferred from homology"/>
<sequence>MKFEDIKLNKQLLKALKEQEIVDMTPIQEKAIPKVLAGSDVIGIAQTGTGKTLAYLLPILRDLKYTDSTHPRVLILVPTRELAVQVASEVEKLTGSMSTRTIAVYGGTNINTQKKAVYAGCDIIIGTPGRLYDIAMTGLLRLKDIKKVVIDECDEMLSLGFRPQIQRIFDLLPTKRQNLMFSATITNDVDELVATFFRKTERIIAAPAGTPLQKINQTAYSTENFNTKYNLLKHLLTSDNVIEKAFIFVQSRVYADLLHTRIEEDFPEQFGVIHSNKSQNYRLRMVSEFKENKLKGIVATDLVSRGIDIDNVSHVINFDLPDDKEQYMHRIGRTGRADAEGNTISFIKESDQKMFEEIQSFMNLAIPISSLPEEVEATTLLIPLEEAPDIHDGPTVLNPKHSIGDGEKNQAPAVGERRNIRPIEKKIERKKQRKNKRRK</sequence>
<dbReference type="InterPro" id="IPR027417">
    <property type="entry name" value="P-loop_NTPase"/>
</dbReference>
<feature type="short sequence motif" description="Q motif" evidence="6">
    <location>
        <begin position="1"/>
        <end position="29"/>
    </location>
</feature>
<dbReference type="InterPro" id="IPR001650">
    <property type="entry name" value="Helicase_C-like"/>
</dbReference>
<evidence type="ECO:0000256" key="5">
    <source>
        <dbReference type="ARBA" id="ARBA00038437"/>
    </source>
</evidence>
<evidence type="ECO:0000256" key="4">
    <source>
        <dbReference type="ARBA" id="ARBA00022840"/>
    </source>
</evidence>
<evidence type="ECO:0000259" key="9">
    <source>
        <dbReference type="PROSITE" id="PS51194"/>
    </source>
</evidence>
<dbReference type="CDD" id="cd18787">
    <property type="entry name" value="SF2_C_DEAD"/>
    <property type="match status" value="1"/>
</dbReference>
<dbReference type="Proteomes" id="UP000245370">
    <property type="component" value="Unassembled WGS sequence"/>
</dbReference>
<dbReference type="GO" id="GO:0003724">
    <property type="term" value="F:RNA helicase activity"/>
    <property type="evidence" value="ECO:0007669"/>
    <property type="project" value="InterPro"/>
</dbReference>
<dbReference type="GO" id="GO:0016787">
    <property type="term" value="F:hydrolase activity"/>
    <property type="evidence" value="ECO:0007669"/>
    <property type="project" value="UniProtKB-KW"/>
</dbReference>
<dbReference type="PANTHER" id="PTHR47959">
    <property type="entry name" value="ATP-DEPENDENT RNA HELICASE RHLE-RELATED"/>
    <property type="match status" value="1"/>
</dbReference>
<feature type="compositionally biased region" description="Basic residues" evidence="7">
    <location>
        <begin position="428"/>
        <end position="439"/>
    </location>
</feature>
<dbReference type="GO" id="GO:0003676">
    <property type="term" value="F:nucleic acid binding"/>
    <property type="evidence" value="ECO:0007669"/>
    <property type="project" value="InterPro"/>
</dbReference>
<evidence type="ECO:0000256" key="7">
    <source>
        <dbReference type="SAM" id="MobiDB-lite"/>
    </source>
</evidence>
<feature type="compositionally biased region" description="Basic and acidic residues" evidence="7">
    <location>
        <begin position="415"/>
        <end position="427"/>
    </location>
</feature>
<keyword evidence="1" id="KW-0547">Nucleotide-binding</keyword>
<dbReference type="Pfam" id="PF00270">
    <property type="entry name" value="DEAD"/>
    <property type="match status" value="1"/>
</dbReference>
<evidence type="ECO:0000259" key="8">
    <source>
        <dbReference type="PROSITE" id="PS51192"/>
    </source>
</evidence>
<dbReference type="InterPro" id="IPR011545">
    <property type="entry name" value="DEAD/DEAH_box_helicase_dom"/>
</dbReference>
<comment type="similarity">
    <text evidence="5">Belongs to the DEAD box helicase family.</text>
</comment>
<dbReference type="CDD" id="cd00268">
    <property type="entry name" value="DEADc"/>
    <property type="match status" value="1"/>
</dbReference>
<feature type="domain" description="Helicase ATP-binding" evidence="8">
    <location>
        <begin position="32"/>
        <end position="203"/>
    </location>
</feature>
<feature type="domain" description="Helicase C-terminal" evidence="9">
    <location>
        <begin position="230"/>
        <end position="379"/>
    </location>
</feature>
<protein>
    <submittedName>
        <fullName evidence="11">DEAD/DEAH box helicase</fullName>
    </submittedName>
</protein>
<evidence type="ECO:0000313" key="12">
    <source>
        <dbReference type="Proteomes" id="UP000245370"/>
    </source>
</evidence>
<feature type="region of interest" description="Disordered" evidence="7">
    <location>
        <begin position="388"/>
        <end position="439"/>
    </location>
</feature>
<accession>A0A2U2X0W1</accession>
<dbReference type="SMART" id="SM00490">
    <property type="entry name" value="HELICc"/>
    <property type="match status" value="1"/>
</dbReference>
<dbReference type="InterPro" id="IPR044742">
    <property type="entry name" value="DEAD/DEAH_RhlB"/>
</dbReference>
<dbReference type="AlphaFoldDB" id="A0A2U2X0W1"/>
<reference evidence="11 12" key="1">
    <citation type="submission" date="2018-05" db="EMBL/GenBank/DDBJ databases">
        <title>Brumimicrobium oceani sp. nov., isolated from coastal sediment.</title>
        <authorList>
            <person name="Kou Y."/>
        </authorList>
    </citation>
    <scope>NUCLEOTIDE SEQUENCE [LARGE SCALE GENOMIC DNA]</scope>
    <source>
        <strain evidence="11 12">C305</strain>
    </source>
</reference>
<gene>
    <name evidence="11" type="ORF">DIT68_14930</name>
</gene>
<keyword evidence="12" id="KW-1185">Reference proteome</keyword>
<keyword evidence="2" id="KW-0378">Hydrolase</keyword>
<dbReference type="SUPFAM" id="SSF52540">
    <property type="entry name" value="P-loop containing nucleoside triphosphate hydrolases"/>
    <property type="match status" value="2"/>
</dbReference>
<dbReference type="SMART" id="SM00487">
    <property type="entry name" value="DEXDc"/>
    <property type="match status" value="1"/>
</dbReference>
<keyword evidence="3 11" id="KW-0347">Helicase</keyword>
<dbReference type="EMBL" id="QFRJ01000017">
    <property type="protein sequence ID" value="PWH81427.1"/>
    <property type="molecule type" value="Genomic_DNA"/>
</dbReference>
<name>A0A2U2X0W1_9FLAO</name>
<dbReference type="OrthoDB" id="9785240at2"/>
<dbReference type="GO" id="GO:0005524">
    <property type="term" value="F:ATP binding"/>
    <property type="evidence" value="ECO:0007669"/>
    <property type="project" value="UniProtKB-KW"/>
</dbReference>
<dbReference type="PROSITE" id="PS51194">
    <property type="entry name" value="HELICASE_CTER"/>
    <property type="match status" value="1"/>
</dbReference>
<dbReference type="InterPro" id="IPR050079">
    <property type="entry name" value="DEAD_box_RNA_helicase"/>
</dbReference>
<dbReference type="InterPro" id="IPR014001">
    <property type="entry name" value="Helicase_ATP-bd"/>
</dbReference>
<reference evidence="11 12" key="2">
    <citation type="submission" date="2018-05" db="EMBL/GenBank/DDBJ databases">
        <authorList>
            <person name="Lanie J.A."/>
            <person name="Ng W.-L."/>
            <person name="Kazmierczak K.M."/>
            <person name="Andrzejewski T.M."/>
            <person name="Davidsen T.M."/>
            <person name="Wayne K.J."/>
            <person name="Tettelin H."/>
            <person name="Glass J.I."/>
            <person name="Rusch D."/>
            <person name="Podicherti R."/>
            <person name="Tsui H.-C.T."/>
            <person name="Winkler M.E."/>
        </authorList>
    </citation>
    <scope>NUCLEOTIDE SEQUENCE [LARGE SCALE GENOMIC DNA]</scope>
    <source>
        <strain evidence="11 12">C305</strain>
    </source>
</reference>
<dbReference type="Pfam" id="PF00271">
    <property type="entry name" value="Helicase_C"/>
    <property type="match status" value="1"/>
</dbReference>
<evidence type="ECO:0000256" key="2">
    <source>
        <dbReference type="ARBA" id="ARBA00022801"/>
    </source>
</evidence>
<evidence type="ECO:0000313" key="11">
    <source>
        <dbReference type="EMBL" id="PWH81427.1"/>
    </source>
</evidence>
<evidence type="ECO:0000256" key="1">
    <source>
        <dbReference type="ARBA" id="ARBA00022741"/>
    </source>
</evidence>
<dbReference type="PROSITE" id="PS51195">
    <property type="entry name" value="Q_MOTIF"/>
    <property type="match status" value="1"/>
</dbReference>
<keyword evidence="4" id="KW-0067">ATP-binding</keyword>
<organism evidence="11 12">
    <name type="scientific">Brumimicrobium oceani</name>
    <dbReference type="NCBI Taxonomy" id="2100725"/>
    <lineage>
        <taxon>Bacteria</taxon>
        <taxon>Pseudomonadati</taxon>
        <taxon>Bacteroidota</taxon>
        <taxon>Flavobacteriia</taxon>
        <taxon>Flavobacteriales</taxon>
        <taxon>Crocinitomicaceae</taxon>
        <taxon>Brumimicrobium</taxon>
    </lineage>
</organism>
<dbReference type="PANTHER" id="PTHR47959:SF13">
    <property type="entry name" value="ATP-DEPENDENT RNA HELICASE RHLE"/>
    <property type="match status" value="1"/>
</dbReference>
<dbReference type="InterPro" id="IPR014014">
    <property type="entry name" value="RNA_helicase_DEAD_Q_motif"/>
</dbReference>
<evidence type="ECO:0000256" key="3">
    <source>
        <dbReference type="ARBA" id="ARBA00022806"/>
    </source>
</evidence>
<comment type="caution">
    <text evidence="11">The sequence shown here is derived from an EMBL/GenBank/DDBJ whole genome shotgun (WGS) entry which is preliminary data.</text>
</comment>